<gene>
    <name evidence="1" type="ORF">UFOVP638_8</name>
</gene>
<dbReference type="Pfam" id="PF04883">
    <property type="entry name" value="HK97-gp10_like"/>
    <property type="match status" value="1"/>
</dbReference>
<proteinExistence type="predicted"/>
<dbReference type="EMBL" id="LR796595">
    <property type="protein sequence ID" value="CAB4153561.1"/>
    <property type="molecule type" value="Genomic_DNA"/>
</dbReference>
<reference evidence="1" key="1">
    <citation type="submission" date="2020-04" db="EMBL/GenBank/DDBJ databases">
        <authorList>
            <person name="Chiriac C."/>
            <person name="Salcher M."/>
            <person name="Ghai R."/>
            <person name="Kavagutti S V."/>
        </authorList>
    </citation>
    <scope>NUCLEOTIDE SEQUENCE</scope>
</reference>
<dbReference type="InterPro" id="IPR010064">
    <property type="entry name" value="HK97-gp10_tail"/>
</dbReference>
<accession>A0A6J5N6A0</accession>
<name>A0A6J5N6A0_9CAUD</name>
<protein>
    <submittedName>
        <fullName evidence="1">Bacteriophage HK97-gp10, putative tail-component</fullName>
    </submittedName>
</protein>
<organism evidence="1">
    <name type="scientific">uncultured Caudovirales phage</name>
    <dbReference type="NCBI Taxonomy" id="2100421"/>
    <lineage>
        <taxon>Viruses</taxon>
        <taxon>Duplodnaviria</taxon>
        <taxon>Heunggongvirae</taxon>
        <taxon>Uroviricota</taxon>
        <taxon>Caudoviricetes</taxon>
        <taxon>Peduoviridae</taxon>
        <taxon>Maltschvirus</taxon>
        <taxon>Maltschvirus maltsch</taxon>
    </lineage>
</organism>
<sequence>MAKESIKGIDKVIKELRAKGKEVEKLIDDKTAEVALQIELDAKILAPKDLGKLAQSIHVVKVKESNYKIVAGVIYAPYVEFGTGGLVNVPKEWGSYPMQFKGKGAKQINIRPQPYLYPSWMKGKKDYLDKLKKLLSTYKKKI</sequence>
<evidence type="ECO:0000313" key="1">
    <source>
        <dbReference type="EMBL" id="CAB4153561.1"/>
    </source>
</evidence>